<accession>A0ABV7QCT2</accession>
<dbReference type="Pfam" id="PF12697">
    <property type="entry name" value="Abhydrolase_6"/>
    <property type="match status" value="1"/>
</dbReference>
<dbReference type="SUPFAM" id="SSF53474">
    <property type="entry name" value="alpha/beta-Hydrolases"/>
    <property type="match status" value="1"/>
</dbReference>
<name>A0ABV7QCT2_9PSEU</name>
<reference evidence="3" key="1">
    <citation type="journal article" date="2019" name="Int. J. Syst. Evol. Microbiol.">
        <title>The Global Catalogue of Microorganisms (GCM) 10K type strain sequencing project: providing services to taxonomists for standard genome sequencing and annotation.</title>
        <authorList>
            <consortium name="The Broad Institute Genomics Platform"/>
            <consortium name="The Broad Institute Genome Sequencing Center for Infectious Disease"/>
            <person name="Wu L."/>
            <person name="Ma J."/>
        </authorList>
    </citation>
    <scope>NUCLEOTIDE SEQUENCE [LARGE SCALE GENOMIC DNA]</scope>
    <source>
        <strain evidence="3">CGMCC 4.7682</strain>
    </source>
</reference>
<organism evidence="2 3">
    <name type="scientific">Amycolatopsis halotolerans</name>
    <dbReference type="NCBI Taxonomy" id="330083"/>
    <lineage>
        <taxon>Bacteria</taxon>
        <taxon>Bacillati</taxon>
        <taxon>Actinomycetota</taxon>
        <taxon>Actinomycetes</taxon>
        <taxon>Pseudonocardiales</taxon>
        <taxon>Pseudonocardiaceae</taxon>
        <taxon>Amycolatopsis</taxon>
    </lineage>
</organism>
<evidence type="ECO:0000259" key="1">
    <source>
        <dbReference type="Pfam" id="PF12697"/>
    </source>
</evidence>
<dbReference type="PANTHER" id="PTHR37017">
    <property type="entry name" value="AB HYDROLASE-1 DOMAIN-CONTAINING PROTEIN-RELATED"/>
    <property type="match status" value="1"/>
</dbReference>
<evidence type="ECO:0000313" key="2">
    <source>
        <dbReference type="EMBL" id="MFC3509642.1"/>
    </source>
</evidence>
<protein>
    <submittedName>
        <fullName evidence="2">Alpha/beta fold hydrolase</fullName>
    </submittedName>
</protein>
<dbReference type="InterPro" id="IPR000073">
    <property type="entry name" value="AB_hydrolase_1"/>
</dbReference>
<proteinExistence type="predicted"/>
<keyword evidence="2" id="KW-0378">Hydrolase</keyword>
<sequence length="289" mass="30791">MTRPSSSETVILLVHGAWHSALHWTSTQRALARHGLASVAVDLPGSGLDAPVPSGYFLPGQPGFASERSELRDVTMQDSTDVVLDALVSARTRYRNVVLASHSAGGGAASAAAEQAPELVDRLVYLSAFVPGGRPRFADYIEAKENAGAVQVPPIGDPAELGAIRINPLSPDPAVAGVIRRAFLDDLPEGSPESWRQFLHPDLPFANFTTPVPVSAARWGRISRSYVRLADDLALPPATQDLMIAEADRLTPGNPFRVHSLPGGHSPFVTRPDELATTLVAAALHRSDR</sequence>
<dbReference type="PANTHER" id="PTHR37017:SF11">
    <property type="entry name" value="ESTERASE_LIPASE_THIOESTERASE DOMAIN-CONTAINING PROTEIN"/>
    <property type="match status" value="1"/>
</dbReference>
<dbReference type="RefSeq" id="WP_377867661.1">
    <property type="nucleotide sequence ID" value="NZ_JBHMAY010000001.1"/>
</dbReference>
<evidence type="ECO:0000313" key="3">
    <source>
        <dbReference type="Proteomes" id="UP001595764"/>
    </source>
</evidence>
<dbReference type="InterPro" id="IPR052897">
    <property type="entry name" value="Sec-Metab_Biosynth_Hydrolase"/>
</dbReference>
<dbReference type="Gene3D" id="3.40.50.1820">
    <property type="entry name" value="alpha/beta hydrolase"/>
    <property type="match status" value="1"/>
</dbReference>
<dbReference type="Proteomes" id="UP001595764">
    <property type="component" value="Unassembled WGS sequence"/>
</dbReference>
<keyword evidence="3" id="KW-1185">Reference proteome</keyword>
<comment type="caution">
    <text evidence="2">The sequence shown here is derived from an EMBL/GenBank/DDBJ whole genome shotgun (WGS) entry which is preliminary data.</text>
</comment>
<gene>
    <name evidence="2" type="ORF">ACFORO_05670</name>
</gene>
<dbReference type="EMBL" id="JBHRWI010000006">
    <property type="protein sequence ID" value="MFC3509642.1"/>
    <property type="molecule type" value="Genomic_DNA"/>
</dbReference>
<dbReference type="GO" id="GO:0016787">
    <property type="term" value="F:hydrolase activity"/>
    <property type="evidence" value="ECO:0007669"/>
    <property type="project" value="UniProtKB-KW"/>
</dbReference>
<dbReference type="InterPro" id="IPR029058">
    <property type="entry name" value="AB_hydrolase_fold"/>
</dbReference>
<feature type="domain" description="AB hydrolase-1" evidence="1">
    <location>
        <begin position="11"/>
        <end position="276"/>
    </location>
</feature>